<gene>
    <name evidence="1" type="ORF">dnm_091540</name>
</gene>
<keyword evidence="2" id="KW-1185">Reference proteome</keyword>
<protein>
    <submittedName>
        <fullName evidence="1">Uncharacterized protein</fullName>
    </submittedName>
</protein>
<evidence type="ECO:0000313" key="1">
    <source>
        <dbReference type="EMBL" id="QTA93059.1"/>
    </source>
</evidence>
<reference evidence="1" key="1">
    <citation type="journal article" date="2021" name="Microb. Physiol.">
        <title>Proteogenomic Insights into the Physiology of Marine, Sulfate-Reducing, Filamentous Desulfonema limicola and Desulfonema magnum.</title>
        <authorList>
            <person name="Schnaars V."/>
            <person name="Wohlbrand L."/>
            <person name="Scheve S."/>
            <person name="Hinrichs C."/>
            <person name="Reinhardt R."/>
            <person name="Rabus R."/>
        </authorList>
    </citation>
    <scope>NUCLEOTIDE SEQUENCE</scope>
    <source>
        <strain evidence="1">4be13</strain>
    </source>
</reference>
<dbReference type="KEGG" id="dmm:dnm_091540"/>
<dbReference type="EMBL" id="CP061800">
    <property type="protein sequence ID" value="QTA93059.1"/>
    <property type="molecule type" value="Genomic_DNA"/>
</dbReference>
<proteinExistence type="predicted"/>
<dbReference type="Proteomes" id="UP000663722">
    <property type="component" value="Chromosome"/>
</dbReference>
<evidence type="ECO:0000313" key="2">
    <source>
        <dbReference type="Proteomes" id="UP000663722"/>
    </source>
</evidence>
<sequence>MFIVQQLVNSSPPFQDILPDKIPLLLPKILICGEQNVRVAYEDN</sequence>
<organism evidence="1 2">
    <name type="scientific">Desulfonema magnum</name>
    <dbReference type="NCBI Taxonomy" id="45655"/>
    <lineage>
        <taxon>Bacteria</taxon>
        <taxon>Pseudomonadati</taxon>
        <taxon>Thermodesulfobacteriota</taxon>
        <taxon>Desulfobacteria</taxon>
        <taxon>Desulfobacterales</taxon>
        <taxon>Desulfococcaceae</taxon>
        <taxon>Desulfonema</taxon>
    </lineage>
</organism>
<accession>A0A975GTG9</accession>
<name>A0A975GTG9_9BACT</name>
<dbReference type="AlphaFoldDB" id="A0A975GTG9"/>